<keyword evidence="12" id="KW-0865">Zymogen</keyword>
<accession>A0A851QL04</accession>
<feature type="binding site" evidence="15">
    <location>
        <position position="118"/>
    </location>
    <ligand>
        <name>Ca(2+)</name>
        <dbReference type="ChEBI" id="CHEBI:29108"/>
        <label>3</label>
    </ligand>
</feature>
<gene>
    <name evidence="18" type="primary">Mmp13</name>
    <name evidence="18" type="ORF">ANHANH_R05570</name>
</gene>
<feature type="binding site" evidence="15">
    <location>
        <position position="123"/>
    </location>
    <ligand>
        <name>Ca(2+)</name>
        <dbReference type="ChEBI" id="CHEBI:29108"/>
        <label>3</label>
    </ligand>
</feature>
<keyword evidence="5" id="KW-0645">Protease</keyword>
<keyword evidence="6 15" id="KW-0479">Metal-binding</keyword>
<evidence type="ECO:0000256" key="16">
    <source>
        <dbReference type="PIRSR" id="PIRSR621190-5"/>
    </source>
</evidence>
<dbReference type="InterPro" id="IPR033739">
    <property type="entry name" value="M10A_MMP"/>
</dbReference>
<evidence type="ECO:0000256" key="14">
    <source>
        <dbReference type="PIRSR" id="PIRSR621190-1"/>
    </source>
</evidence>
<name>A0A851QL04_ANHAN</name>
<keyword evidence="8" id="KW-0378">Hydrolase</keyword>
<dbReference type="Pfam" id="PF01471">
    <property type="entry name" value="PG_binding_1"/>
    <property type="match status" value="1"/>
</dbReference>
<dbReference type="GO" id="GO:0031012">
    <property type="term" value="C:extracellular matrix"/>
    <property type="evidence" value="ECO:0007669"/>
    <property type="project" value="InterPro"/>
</dbReference>
<dbReference type="GO" id="GO:0006508">
    <property type="term" value="P:proteolysis"/>
    <property type="evidence" value="ECO:0007669"/>
    <property type="project" value="UniProtKB-KW"/>
</dbReference>
<reference evidence="18" key="1">
    <citation type="submission" date="2019-09" db="EMBL/GenBank/DDBJ databases">
        <title>Bird 10,000 Genomes (B10K) Project - Family phase.</title>
        <authorList>
            <person name="Zhang G."/>
        </authorList>
    </citation>
    <scope>NUCLEOTIDE SEQUENCE</scope>
    <source>
        <strain evidence="18">B10K-CU-031-38</strain>
    </source>
</reference>
<keyword evidence="9 15" id="KW-0862">Zinc</keyword>
<dbReference type="InterPro" id="IPR024079">
    <property type="entry name" value="MetalloPept_cat_dom_sf"/>
</dbReference>
<comment type="caution">
    <text evidence="18">The sequence shown here is derived from an EMBL/GenBank/DDBJ whole genome shotgun (WGS) entry which is preliminary data.</text>
</comment>
<dbReference type="GO" id="GO:0030574">
    <property type="term" value="P:collagen catabolic process"/>
    <property type="evidence" value="ECO:0007669"/>
    <property type="project" value="TreeGrafter"/>
</dbReference>
<organism evidence="18 19">
    <name type="scientific">Anhinga anhinga</name>
    <name type="common">Anhinga</name>
    <name type="synonym">Plotus anhinga</name>
    <dbReference type="NCBI Taxonomy" id="56067"/>
    <lineage>
        <taxon>Eukaryota</taxon>
        <taxon>Metazoa</taxon>
        <taxon>Chordata</taxon>
        <taxon>Craniata</taxon>
        <taxon>Vertebrata</taxon>
        <taxon>Euteleostomi</taxon>
        <taxon>Archelosauria</taxon>
        <taxon>Archosauria</taxon>
        <taxon>Dinosauria</taxon>
        <taxon>Saurischia</taxon>
        <taxon>Theropoda</taxon>
        <taxon>Coelurosauria</taxon>
        <taxon>Aves</taxon>
        <taxon>Neognathae</taxon>
        <taxon>Neoaves</taxon>
        <taxon>Aequornithes</taxon>
        <taxon>Suliformes</taxon>
        <taxon>Anhingidae</taxon>
        <taxon>Anhinga</taxon>
    </lineage>
</organism>
<feature type="binding site" evidence="15">
    <location>
        <position position="101"/>
    </location>
    <ligand>
        <name>Ca(2+)</name>
        <dbReference type="ChEBI" id="CHEBI:29108"/>
        <label>2</label>
    </ligand>
</feature>
<keyword evidence="7" id="KW-0732">Signal</keyword>
<protein>
    <submittedName>
        <fullName evidence="18">MMP13 Collagenase</fullName>
    </submittedName>
</protein>
<feature type="active site" evidence="14">
    <location>
        <position position="163"/>
    </location>
</feature>
<comment type="subcellular location">
    <subcellularLocation>
        <location evidence="1">Secreted</location>
        <location evidence="1">Extracellular space</location>
        <location evidence="1">Extracellular matrix</location>
    </subcellularLocation>
</comment>
<dbReference type="EMBL" id="WBMU01009068">
    <property type="protein sequence ID" value="NXC78879.1"/>
    <property type="molecule type" value="Genomic_DNA"/>
</dbReference>
<evidence type="ECO:0000256" key="4">
    <source>
        <dbReference type="ARBA" id="ARBA00022530"/>
    </source>
</evidence>
<keyword evidence="19" id="KW-1185">Reference proteome</keyword>
<dbReference type="SUPFAM" id="SSF47090">
    <property type="entry name" value="PGBD-like"/>
    <property type="match status" value="1"/>
</dbReference>
<dbReference type="InterPro" id="IPR021190">
    <property type="entry name" value="Pept_M10A"/>
</dbReference>
<feature type="domain" description="Peptidase metallopeptidase" evidence="17">
    <location>
        <begin position="48"/>
        <end position="194"/>
    </location>
</feature>
<evidence type="ECO:0000259" key="17">
    <source>
        <dbReference type="SMART" id="SM00235"/>
    </source>
</evidence>
<dbReference type="GO" id="GO:0004222">
    <property type="term" value="F:metalloendopeptidase activity"/>
    <property type="evidence" value="ECO:0007669"/>
    <property type="project" value="InterPro"/>
</dbReference>
<dbReference type="FunFam" id="3.40.390.10:FF:000007">
    <property type="entry name" value="Collagenase 3"/>
    <property type="match status" value="1"/>
</dbReference>
<feature type="binding site" evidence="15">
    <location>
        <position position="67"/>
    </location>
    <ligand>
        <name>Ca(2+)</name>
        <dbReference type="ChEBI" id="CHEBI:29108"/>
        <label>1</label>
    </ligand>
</feature>
<dbReference type="GO" id="GO:0030198">
    <property type="term" value="P:extracellular matrix organization"/>
    <property type="evidence" value="ECO:0007669"/>
    <property type="project" value="TreeGrafter"/>
</dbReference>
<feature type="binding site" evidence="15">
    <location>
        <position position="142"/>
    </location>
    <ligand>
        <name>Ca(2+)</name>
        <dbReference type="ChEBI" id="CHEBI:29108"/>
        <label>1</label>
    </ligand>
</feature>
<evidence type="ECO:0000256" key="8">
    <source>
        <dbReference type="ARBA" id="ARBA00022801"/>
    </source>
</evidence>
<dbReference type="Pfam" id="PF00413">
    <property type="entry name" value="Peptidase_M10"/>
    <property type="match status" value="1"/>
</dbReference>
<dbReference type="AlphaFoldDB" id="A0A851QL04"/>
<dbReference type="InterPro" id="IPR001818">
    <property type="entry name" value="Pept_M10_metallopeptidase"/>
</dbReference>
<evidence type="ECO:0000313" key="19">
    <source>
        <dbReference type="Proteomes" id="UP000657035"/>
    </source>
</evidence>
<evidence type="ECO:0000256" key="5">
    <source>
        <dbReference type="ARBA" id="ARBA00022670"/>
    </source>
</evidence>
<comment type="similarity">
    <text evidence="2">Belongs to the peptidase M10A family.</text>
</comment>
<sequence length="196" mass="21952">VSTAKALKRMQRQLGLEETGVLNKETLDAMKKPRCGVPDVANYQTFEGDLKWDHNDVTYRILNYSPDMDSAIIDDAFARAFKVWSDVTPLTFTRLYDGTADIMISFGKKDHGDPYPFDGKDGLLAHAYPPGEGIQGDAHFDDDEFWTLGKGAGYSLFLVAAHEFGHALGLDHSNIREALMYPMYSYAEDFSLHSDD</sequence>
<evidence type="ECO:0000256" key="7">
    <source>
        <dbReference type="ARBA" id="ARBA00022729"/>
    </source>
</evidence>
<keyword evidence="11" id="KW-0482">Metalloprotease</keyword>
<dbReference type="CDD" id="cd04278">
    <property type="entry name" value="ZnMc_MMP"/>
    <property type="match status" value="1"/>
</dbReference>
<feature type="binding site" evidence="15">
    <location>
        <position position="144"/>
    </location>
    <ligand>
        <name>Ca(2+)</name>
        <dbReference type="ChEBI" id="CHEBI:29108"/>
        <label>3</label>
    </ligand>
</feature>
<dbReference type="InterPro" id="IPR006026">
    <property type="entry name" value="Peptidase_Metallo"/>
</dbReference>
<dbReference type="InterPro" id="IPR036365">
    <property type="entry name" value="PGBD-like_sf"/>
</dbReference>
<feature type="short sequence motif" description="Cysteine switch" evidence="16">
    <location>
        <begin position="33"/>
        <end position="40"/>
    </location>
</feature>
<feature type="binding site" evidence="15">
    <location>
        <position position="172"/>
    </location>
    <ligand>
        <name>Zn(2+)</name>
        <dbReference type="ChEBI" id="CHEBI:29105"/>
        <label>2</label>
        <note>catalytic</note>
    </ligand>
</feature>
<dbReference type="SUPFAM" id="SSF55486">
    <property type="entry name" value="Metalloproteases ('zincins'), catalytic domain"/>
    <property type="match status" value="1"/>
</dbReference>
<feature type="binding site" evidence="15">
    <location>
        <position position="139"/>
    </location>
    <ligand>
        <name>Zn(2+)</name>
        <dbReference type="ChEBI" id="CHEBI:29105"/>
        <label>1</label>
    </ligand>
</feature>
<evidence type="ECO:0000256" key="12">
    <source>
        <dbReference type="ARBA" id="ARBA00023145"/>
    </source>
</evidence>
<dbReference type="PANTHER" id="PTHR10201">
    <property type="entry name" value="MATRIX METALLOPROTEINASE"/>
    <property type="match status" value="1"/>
</dbReference>
<dbReference type="PANTHER" id="PTHR10201:SF30">
    <property type="entry name" value="MATRIX METALLOPROTEINASE-9"/>
    <property type="match status" value="1"/>
</dbReference>
<evidence type="ECO:0000256" key="11">
    <source>
        <dbReference type="ARBA" id="ARBA00023049"/>
    </source>
</evidence>
<keyword evidence="4" id="KW-0272">Extracellular matrix</keyword>
<dbReference type="SMART" id="SM00235">
    <property type="entry name" value="ZnMc"/>
    <property type="match status" value="1"/>
</dbReference>
<evidence type="ECO:0000256" key="1">
    <source>
        <dbReference type="ARBA" id="ARBA00004498"/>
    </source>
</evidence>
<evidence type="ECO:0000256" key="13">
    <source>
        <dbReference type="ARBA" id="ARBA00023180"/>
    </source>
</evidence>
<evidence type="ECO:0000256" key="9">
    <source>
        <dbReference type="ARBA" id="ARBA00022833"/>
    </source>
</evidence>
<comment type="cofactor">
    <cofactor evidence="15">
        <name>Ca(2+)</name>
        <dbReference type="ChEBI" id="CHEBI:29108"/>
    </cofactor>
    <text evidence="15">Can bind about 5 Ca(2+) ions per subunit.</text>
</comment>
<evidence type="ECO:0000256" key="2">
    <source>
        <dbReference type="ARBA" id="ARBA00010370"/>
    </source>
</evidence>
<comment type="cofactor">
    <cofactor evidence="15">
        <name>Zn(2+)</name>
        <dbReference type="ChEBI" id="CHEBI:29105"/>
    </cofactor>
    <text evidence="15">Binds 2 Zn(2+) ions per subunit.</text>
</comment>
<dbReference type="Proteomes" id="UP000657035">
    <property type="component" value="Unassembled WGS sequence"/>
</dbReference>
<proteinExistence type="inferred from homology"/>
<dbReference type="Gene3D" id="3.40.390.10">
    <property type="entry name" value="Collagenase (Catalytic Domain)"/>
    <property type="match status" value="1"/>
</dbReference>
<feature type="binding site" evidence="15">
    <location>
        <position position="144"/>
    </location>
    <ligand>
        <name>Ca(2+)</name>
        <dbReference type="ChEBI" id="CHEBI:29108"/>
        <label>1</label>
    </ligand>
</feature>
<feature type="binding site" description="in inhibited form" evidence="15">
    <location>
        <position position="35"/>
    </location>
    <ligand>
        <name>Zn(2+)</name>
        <dbReference type="ChEBI" id="CHEBI:29105"/>
        <label>2</label>
        <note>catalytic</note>
    </ligand>
</feature>
<feature type="binding site" evidence="15">
    <location>
        <position position="137"/>
    </location>
    <ligand>
        <name>Ca(2+)</name>
        <dbReference type="ChEBI" id="CHEBI:29108"/>
        <label>2</label>
    </ligand>
</feature>
<feature type="binding site" evidence="15">
    <location>
        <position position="113"/>
    </location>
    <ligand>
        <name>Zn(2+)</name>
        <dbReference type="ChEBI" id="CHEBI:29105"/>
        <label>1</label>
    </ligand>
</feature>
<evidence type="ECO:0000256" key="15">
    <source>
        <dbReference type="PIRSR" id="PIRSR621190-2"/>
    </source>
</evidence>
<evidence type="ECO:0000256" key="10">
    <source>
        <dbReference type="ARBA" id="ARBA00022837"/>
    </source>
</evidence>
<dbReference type="GO" id="GO:0008270">
    <property type="term" value="F:zinc ion binding"/>
    <property type="evidence" value="ECO:0007669"/>
    <property type="project" value="InterPro"/>
</dbReference>
<evidence type="ECO:0000256" key="6">
    <source>
        <dbReference type="ARBA" id="ARBA00022723"/>
    </source>
</evidence>
<feature type="binding site" evidence="15">
    <location>
        <position position="162"/>
    </location>
    <ligand>
        <name>Zn(2+)</name>
        <dbReference type="ChEBI" id="CHEBI:29105"/>
        <label>2</label>
        <note>catalytic</note>
    </ligand>
</feature>
<evidence type="ECO:0000256" key="3">
    <source>
        <dbReference type="ARBA" id="ARBA00022525"/>
    </source>
</evidence>
<dbReference type="OrthoDB" id="406838at2759"/>
<feature type="binding site" evidence="15">
    <location>
        <position position="180"/>
    </location>
    <ligand>
        <name>Zn(2+)</name>
        <dbReference type="ChEBI" id="CHEBI:29105"/>
        <label>2</label>
        <note>catalytic</note>
    </ligand>
</feature>
<dbReference type="InterPro" id="IPR021158">
    <property type="entry name" value="Pept_M10A_Zn_BS"/>
</dbReference>
<dbReference type="PROSITE" id="PS00546">
    <property type="entry name" value="CYSTEINE_SWITCH"/>
    <property type="match status" value="1"/>
</dbReference>
<feature type="binding site" evidence="15">
    <location>
        <position position="126"/>
    </location>
    <ligand>
        <name>Zn(2+)</name>
        <dbReference type="ChEBI" id="CHEBI:29105"/>
        <label>1</label>
    </ligand>
</feature>
<dbReference type="InterPro" id="IPR002477">
    <property type="entry name" value="Peptidoglycan-bd-like"/>
</dbReference>
<keyword evidence="3" id="KW-0964">Secreted</keyword>
<feature type="non-terminal residue" evidence="18">
    <location>
        <position position="196"/>
    </location>
</feature>
<keyword evidence="13" id="KW-0325">Glycoprotein</keyword>
<keyword evidence="10 15" id="KW-0106">Calcium</keyword>
<dbReference type="GO" id="GO:0005615">
    <property type="term" value="C:extracellular space"/>
    <property type="evidence" value="ECO:0007669"/>
    <property type="project" value="TreeGrafter"/>
</dbReference>
<feature type="binding site" evidence="15">
    <location>
        <position position="111"/>
    </location>
    <ligand>
        <name>Zn(2+)</name>
        <dbReference type="ChEBI" id="CHEBI:29105"/>
        <label>1</label>
    </ligand>
</feature>
<feature type="non-terminal residue" evidence="18">
    <location>
        <position position="1"/>
    </location>
</feature>
<dbReference type="PRINTS" id="PR00138">
    <property type="entry name" value="MATRIXIN"/>
</dbReference>
<feature type="binding site" evidence="15">
    <location>
        <position position="166"/>
    </location>
    <ligand>
        <name>Zn(2+)</name>
        <dbReference type="ChEBI" id="CHEBI:29105"/>
        <label>2</label>
        <note>catalytic</note>
    </ligand>
</feature>
<evidence type="ECO:0000313" key="18">
    <source>
        <dbReference type="EMBL" id="NXC78879.1"/>
    </source>
</evidence>
<feature type="binding site" evidence="15">
    <location>
        <position position="119"/>
    </location>
    <ligand>
        <name>Ca(2+)</name>
        <dbReference type="ChEBI" id="CHEBI:29108"/>
        <label>3</label>
    </ligand>
</feature>
<feature type="binding site" evidence="15">
    <location>
        <position position="141"/>
    </location>
    <ligand>
        <name>Ca(2+)</name>
        <dbReference type="ChEBI" id="CHEBI:29108"/>
        <label>3</label>
    </ligand>
</feature>